<keyword evidence="3 6" id="KW-0812">Transmembrane</keyword>
<dbReference type="AlphaFoldDB" id="T1K429"/>
<dbReference type="InterPro" id="IPR038770">
    <property type="entry name" value="Na+/solute_symporter_sf"/>
</dbReference>
<proteinExistence type="inferred from homology"/>
<protein>
    <recommendedName>
        <fullName evidence="7">Cation/H+ exchanger transmembrane domain-containing protein</fullName>
    </recommendedName>
</protein>
<feature type="domain" description="Cation/H+ exchanger transmembrane" evidence="7">
    <location>
        <begin position="52"/>
        <end position="428"/>
    </location>
</feature>
<keyword evidence="5 6" id="KW-0472">Membrane</keyword>
<sequence>MSFKVTAITFCQIILTQVALFVVIWSTCYGISPVAALPWNGSVFAFMILFAIAYVAGQLCSLIRVPPLVGMLIAGIILSNLTQIPLDPETSSLARDLALGVILLRAGTSLDPGALKKLSLVCLRLAFTPCIVETIVLAVTTHLLLHIPFLWCMVLGFVCVATSPAVIVPAMINIQDLGYGIDKGIPTLIMGGSSVDDIMAITCFQIFLSLVMSTSGSILSTLLGPIEAVGGLALGTALGLLFWILPPKCDPDDLESRALGSKIRFAFLFFTGISFIITTKALGCESMGPLGVLSMSFVASLRWRSEGYLDNMNSSLRDVWFFCEIFLFSLIGYEVKFTSLESTTVLWSLVCLVIGSIARTIVSFFIVAGAGLSVKERLFIAMAWLPKGTVQAAIGSIPLEMARRKNDETMIGYGLVILTYAVLSIILSAPLGAFLMSFFGPKLLQKSTKNQTEGSLEANVSKHPV</sequence>
<evidence type="ECO:0000256" key="1">
    <source>
        <dbReference type="ARBA" id="ARBA00004141"/>
    </source>
</evidence>
<keyword evidence="4 6" id="KW-1133">Transmembrane helix</keyword>
<dbReference type="EnsemblMetazoa" id="tetur05g01130.1">
    <property type="protein sequence ID" value="tetur05g01130.1"/>
    <property type="gene ID" value="tetur05g01130"/>
</dbReference>
<name>T1K429_TETUR</name>
<evidence type="ECO:0000313" key="8">
    <source>
        <dbReference type="EnsemblMetazoa" id="tetur05g01130.1"/>
    </source>
</evidence>
<evidence type="ECO:0000256" key="4">
    <source>
        <dbReference type="ARBA" id="ARBA00022989"/>
    </source>
</evidence>
<feature type="transmembrane region" description="Helical" evidence="6">
    <location>
        <begin position="7"/>
        <end position="25"/>
    </location>
</feature>
<evidence type="ECO:0000256" key="5">
    <source>
        <dbReference type="ARBA" id="ARBA00023136"/>
    </source>
</evidence>
<feature type="transmembrane region" description="Helical" evidence="6">
    <location>
        <begin position="37"/>
        <end position="56"/>
    </location>
</feature>
<feature type="transmembrane region" description="Helical" evidence="6">
    <location>
        <begin position="315"/>
        <end position="333"/>
    </location>
</feature>
<dbReference type="Pfam" id="PF00999">
    <property type="entry name" value="Na_H_Exchanger"/>
    <property type="match status" value="1"/>
</dbReference>
<reference evidence="8" key="2">
    <citation type="submission" date="2015-06" db="UniProtKB">
        <authorList>
            <consortium name="EnsemblMetazoa"/>
        </authorList>
    </citation>
    <scope>IDENTIFICATION</scope>
</reference>
<feature type="transmembrane region" description="Helical" evidence="6">
    <location>
        <begin position="378"/>
        <end position="399"/>
    </location>
</feature>
<feature type="transmembrane region" description="Helical" evidence="6">
    <location>
        <begin position="411"/>
        <end position="439"/>
    </location>
</feature>
<dbReference type="GO" id="GO:0016020">
    <property type="term" value="C:membrane"/>
    <property type="evidence" value="ECO:0007669"/>
    <property type="project" value="UniProtKB-SubCell"/>
</dbReference>
<reference evidence="9" key="1">
    <citation type="submission" date="2011-08" db="EMBL/GenBank/DDBJ databases">
        <authorList>
            <person name="Rombauts S."/>
        </authorList>
    </citation>
    <scope>NUCLEOTIDE SEQUENCE</scope>
    <source>
        <strain evidence="9">London</strain>
    </source>
</reference>
<dbReference type="InterPro" id="IPR051843">
    <property type="entry name" value="CPA1_transporter"/>
</dbReference>
<dbReference type="Proteomes" id="UP000015104">
    <property type="component" value="Unassembled WGS sequence"/>
</dbReference>
<evidence type="ECO:0000256" key="6">
    <source>
        <dbReference type="SAM" id="Phobius"/>
    </source>
</evidence>
<feature type="transmembrane region" description="Helical" evidence="6">
    <location>
        <begin position="265"/>
        <end position="281"/>
    </location>
</feature>
<evidence type="ECO:0000256" key="2">
    <source>
        <dbReference type="ARBA" id="ARBA00007367"/>
    </source>
</evidence>
<feature type="transmembrane region" description="Helical" evidence="6">
    <location>
        <begin position="122"/>
        <end position="142"/>
    </location>
</feature>
<comment type="similarity">
    <text evidence="2">Belongs to the monovalent cation:proton antiporter 1 (CPA1) transporter (TC 2.A.36) family.</text>
</comment>
<comment type="subcellular location">
    <subcellularLocation>
        <location evidence="1">Membrane</location>
        <topology evidence="1">Multi-pass membrane protein</topology>
    </subcellularLocation>
</comment>
<dbReference type="Gene3D" id="1.20.1530.20">
    <property type="match status" value="1"/>
</dbReference>
<feature type="transmembrane region" description="Helical" evidence="6">
    <location>
        <begin position="68"/>
        <end position="86"/>
    </location>
</feature>
<dbReference type="PANTHER" id="PTHR31102">
    <property type="match status" value="1"/>
</dbReference>
<dbReference type="STRING" id="32264.T1K429"/>
<dbReference type="eggNOG" id="KOG3826">
    <property type="taxonomic scope" value="Eukaryota"/>
</dbReference>
<dbReference type="InterPro" id="IPR006153">
    <property type="entry name" value="Cation/H_exchanger_TM"/>
</dbReference>
<feature type="transmembrane region" description="Helical" evidence="6">
    <location>
        <begin position="148"/>
        <end position="172"/>
    </location>
</feature>
<evidence type="ECO:0000256" key="3">
    <source>
        <dbReference type="ARBA" id="ARBA00022692"/>
    </source>
</evidence>
<feature type="transmembrane region" description="Helical" evidence="6">
    <location>
        <begin position="345"/>
        <end position="366"/>
    </location>
</feature>
<accession>T1K429</accession>
<dbReference type="HOGENOM" id="CLU_018415_4_0_1"/>
<evidence type="ECO:0000259" key="7">
    <source>
        <dbReference type="Pfam" id="PF00999"/>
    </source>
</evidence>
<organism evidence="8 9">
    <name type="scientific">Tetranychus urticae</name>
    <name type="common">Two-spotted spider mite</name>
    <dbReference type="NCBI Taxonomy" id="32264"/>
    <lineage>
        <taxon>Eukaryota</taxon>
        <taxon>Metazoa</taxon>
        <taxon>Ecdysozoa</taxon>
        <taxon>Arthropoda</taxon>
        <taxon>Chelicerata</taxon>
        <taxon>Arachnida</taxon>
        <taxon>Acari</taxon>
        <taxon>Acariformes</taxon>
        <taxon>Trombidiformes</taxon>
        <taxon>Prostigmata</taxon>
        <taxon>Eleutherengona</taxon>
        <taxon>Raphignathae</taxon>
        <taxon>Tetranychoidea</taxon>
        <taxon>Tetranychidae</taxon>
        <taxon>Tetranychus</taxon>
    </lineage>
</organism>
<dbReference type="EMBL" id="CAEY01001564">
    <property type="status" value="NOT_ANNOTATED_CDS"/>
    <property type="molecule type" value="Genomic_DNA"/>
</dbReference>
<keyword evidence="9" id="KW-1185">Reference proteome</keyword>
<feature type="transmembrane region" description="Helical" evidence="6">
    <location>
        <begin position="228"/>
        <end position="245"/>
    </location>
</feature>
<dbReference type="GO" id="GO:0015297">
    <property type="term" value="F:antiporter activity"/>
    <property type="evidence" value="ECO:0007669"/>
    <property type="project" value="InterPro"/>
</dbReference>
<dbReference type="GO" id="GO:1902600">
    <property type="term" value="P:proton transmembrane transport"/>
    <property type="evidence" value="ECO:0007669"/>
    <property type="project" value="InterPro"/>
</dbReference>
<dbReference type="PANTHER" id="PTHR31102:SF1">
    <property type="entry name" value="CATION_H+ EXCHANGER DOMAIN-CONTAINING PROTEIN"/>
    <property type="match status" value="1"/>
</dbReference>
<evidence type="ECO:0000313" key="9">
    <source>
        <dbReference type="Proteomes" id="UP000015104"/>
    </source>
</evidence>